<dbReference type="PROSITE" id="PS51257">
    <property type="entry name" value="PROKAR_LIPOPROTEIN"/>
    <property type="match status" value="1"/>
</dbReference>
<feature type="signal peptide" evidence="1">
    <location>
        <begin position="1"/>
        <end position="18"/>
    </location>
</feature>
<feature type="chain" id="PRO_5041264141" description="Lipoprotein" evidence="1">
    <location>
        <begin position="19"/>
        <end position="297"/>
    </location>
</feature>
<organism evidence="2 3">
    <name type="scientific">Marinibactrum halimedae</name>
    <dbReference type="NCBI Taxonomy" id="1444977"/>
    <lineage>
        <taxon>Bacteria</taxon>
        <taxon>Pseudomonadati</taxon>
        <taxon>Pseudomonadota</taxon>
        <taxon>Gammaproteobacteria</taxon>
        <taxon>Cellvibrionales</taxon>
        <taxon>Cellvibrionaceae</taxon>
        <taxon>Marinibactrum</taxon>
    </lineage>
</organism>
<evidence type="ECO:0000256" key="1">
    <source>
        <dbReference type="SAM" id="SignalP"/>
    </source>
</evidence>
<keyword evidence="1" id="KW-0732">Signal</keyword>
<gene>
    <name evidence="2" type="ORF">GCM10007877_10750</name>
</gene>
<sequence length="297" mass="32816">MRCIVHTFILFTAIVAVGCSVHVPIDPHTERYSELQSFGAHSKAVVFIPEKTAQKTFSEQGILAVGPIHEWEVACGETLAQSAKHFLENYFMTVEVRHGYFDAHQCSDCALVVKPTIMDLEMDKVLMRASVDLKFDIHDSIGKKVLTLRAKGRSGVISADRLGLGVVSLAVPILSSFMASAVLSNSVEDAFAHAYSQFNDQMIVHVNEGALARNWLPQNMRNKVSYGRYEFAAERTMMDAGCEFPKDGLRLVRGGLEELYEAYCWQQEPFFVSCGGVGCEVVYSENGVESTTVVTAN</sequence>
<comment type="caution">
    <text evidence="2">The sequence shown here is derived from an EMBL/GenBank/DDBJ whole genome shotgun (WGS) entry which is preliminary data.</text>
</comment>
<evidence type="ECO:0000313" key="2">
    <source>
        <dbReference type="EMBL" id="GLS25361.1"/>
    </source>
</evidence>
<evidence type="ECO:0000313" key="3">
    <source>
        <dbReference type="Proteomes" id="UP001156870"/>
    </source>
</evidence>
<evidence type="ECO:0008006" key="4">
    <source>
        <dbReference type="Google" id="ProtNLM"/>
    </source>
</evidence>
<dbReference type="RefSeq" id="WP_232593396.1">
    <property type="nucleotide sequence ID" value="NZ_BSPD01000029.1"/>
</dbReference>
<proteinExistence type="predicted"/>
<accession>A0AA37T7N0</accession>
<protein>
    <recommendedName>
        <fullName evidence="4">Lipoprotein</fullName>
    </recommendedName>
</protein>
<dbReference type="EMBL" id="BSPD01000029">
    <property type="protein sequence ID" value="GLS25361.1"/>
    <property type="molecule type" value="Genomic_DNA"/>
</dbReference>
<reference evidence="2 3" key="1">
    <citation type="journal article" date="2014" name="Int. J. Syst. Evol. Microbiol.">
        <title>Complete genome sequence of Corynebacterium casei LMG S-19264T (=DSM 44701T), isolated from a smear-ripened cheese.</title>
        <authorList>
            <consortium name="US DOE Joint Genome Institute (JGI-PGF)"/>
            <person name="Walter F."/>
            <person name="Albersmeier A."/>
            <person name="Kalinowski J."/>
            <person name="Ruckert C."/>
        </authorList>
    </citation>
    <scope>NUCLEOTIDE SEQUENCE [LARGE SCALE GENOMIC DNA]</scope>
    <source>
        <strain evidence="2 3">NBRC 110095</strain>
    </source>
</reference>
<dbReference type="AlphaFoldDB" id="A0AA37T7N0"/>
<dbReference type="Proteomes" id="UP001156870">
    <property type="component" value="Unassembled WGS sequence"/>
</dbReference>
<keyword evidence="3" id="KW-1185">Reference proteome</keyword>
<name>A0AA37T7N0_9GAMM</name>